<feature type="compositionally biased region" description="Basic and acidic residues" evidence="1">
    <location>
        <begin position="49"/>
        <end position="65"/>
    </location>
</feature>
<dbReference type="RefSeq" id="WP_143004395.1">
    <property type="nucleotide sequence ID" value="NZ_FNIV01000002.1"/>
</dbReference>
<feature type="region of interest" description="Disordered" evidence="1">
    <location>
        <begin position="31"/>
        <end position="81"/>
    </location>
</feature>
<organism evidence="2 3">
    <name type="scientific">Halomonas shengliensis</name>
    <dbReference type="NCBI Taxonomy" id="419597"/>
    <lineage>
        <taxon>Bacteria</taxon>
        <taxon>Pseudomonadati</taxon>
        <taxon>Pseudomonadota</taxon>
        <taxon>Gammaproteobacteria</taxon>
        <taxon>Oceanospirillales</taxon>
        <taxon>Halomonadaceae</taxon>
        <taxon>Halomonas</taxon>
    </lineage>
</organism>
<gene>
    <name evidence="2" type="ORF">SAMN04487957_102159</name>
</gene>
<dbReference type="Proteomes" id="UP000199075">
    <property type="component" value="Unassembled WGS sequence"/>
</dbReference>
<evidence type="ECO:0000313" key="3">
    <source>
        <dbReference type="Proteomes" id="UP000199075"/>
    </source>
</evidence>
<dbReference type="AlphaFoldDB" id="A0A1H0EQV1"/>
<keyword evidence="3" id="KW-1185">Reference proteome</keyword>
<sequence length="284" mass="30460">MTSEPHRLQYLEAMGLTGWAARYVLPNARPTPACEWETPAAPTAAPPGERLHALLDEAREQEPAPRKPAASPERAARPPRPGRARVALLGEAPVAEAPSEPETAEAAPEAPREALRFAFQVACLEGRWLLLLPGEAPPGRTRLRLLANLLRGAGIASPLPVFQPFHWPLQEGLPVQEPLAEAREGLRAFLNGASRRGWAPRRLLMFGDDEALARVLALEEGRSVTLDLPAWHAPALGALAAGAEAKRALLPRLLEMSKVWCAEADEAGERPAGAGDDGQDGDGH</sequence>
<feature type="region of interest" description="Disordered" evidence="1">
    <location>
        <begin position="265"/>
        <end position="284"/>
    </location>
</feature>
<reference evidence="3" key="1">
    <citation type="submission" date="2016-10" db="EMBL/GenBank/DDBJ databases">
        <authorList>
            <person name="Varghese N."/>
            <person name="Submissions S."/>
        </authorList>
    </citation>
    <scope>NUCLEOTIDE SEQUENCE [LARGE SCALE GENOMIC DNA]</scope>
    <source>
        <strain evidence="3">CGMCC 1.6444</strain>
    </source>
</reference>
<name>A0A1H0EQV1_9GAMM</name>
<proteinExistence type="predicted"/>
<evidence type="ECO:0000313" key="2">
    <source>
        <dbReference type="EMBL" id="SDN84689.1"/>
    </source>
</evidence>
<dbReference type="OrthoDB" id="6362681at2"/>
<feature type="compositionally biased region" description="Low complexity" evidence="1">
    <location>
        <begin position="31"/>
        <end position="48"/>
    </location>
</feature>
<protein>
    <submittedName>
        <fullName evidence="2">Uncharacterized protein</fullName>
    </submittedName>
</protein>
<evidence type="ECO:0000256" key="1">
    <source>
        <dbReference type="SAM" id="MobiDB-lite"/>
    </source>
</evidence>
<dbReference type="STRING" id="419597.SAMN04487957_102159"/>
<dbReference type="EMBL" id="FNIV01000002">
    <property type="protein sequence ID" value="SDN84689.1"/>
    <property type="molecule type" value="Genomic_DNA"/>
</dbReference>
<accession>A0A1H0EQV1</accession>